<keyword evidence="4 9" id="KW-0812">Transmembrane</keyword>
<gene>
    <name evidence="12" type="ORF">A3A08_01570</name>
</gene>
<evidence type="ECO:0000256" key="4">
    <source>
        <dbReference type="ARBA" id="ARBA00022692"/>
    </source>
</evidence>
<evidence type="ECO:0000256" key="1">
    <source>
        <dbReference type="ARBA" id="ARBA00004651"/>
    </source>
</evidence>
<evidence type="ECO:0000313" key="12">
    <source>
        <dbReference type="EMBL" id="OGZ23539.1"/>
    </source>
</evidence>
<comment type="similarity">
    <text evidence="9">Belongs to the OXA1/ALB3/YidC family.</text>
</comment>
<reference evidence="12 13" key="1">
    <citation type="journal article" date="2016" name="Nat. Commun.">
        <title>Thousands of microbial genomes shed light on interconnected biogeochemical processes in an aquifer system.</title>
        <authorList>
            <person name="Anantharaman K."/>
            <person name="Brown C.T."/>
            <person name="Hug L.A."/>
            <person name="Sharon I."/>
            <person name="Castelle C.J."/>
            <person name="Probst A.J."/>
            <person name="Thomas B.C."/>
            <person name="Singh A."/>
            <person name="Wilkins M.J."/>
            <person name="Karaoz U."/>
            <person name="Brodie E.L."/>
            <person name="Williams K.H."/>
            <person name="Hubbard S.S."/>
            <person name="Banfield J.F."/>
        </authorList>
    </citation>
    <scope>NUCLEOTIDE SEQUENCE [LARGE SCALE GENOMIC DNA]</scope>
</reference>
<feature type="domain" description="Membrane insertase YidC/Oxa/ALB C-terminal" evidence="11">
    <location>
        <begin position="1"/>
        <end position="152"/>
    </location>
</feature>
<comment type="subcellular location">
    <subcellularLocation>
        <location evidence="1">Cell membrane</location>
        <topology evidence="1">Multi-pass membrane protein</topology>
    </subcellularLocation>
    <subcellularLocation>
        <location evidence="9">Membrane</location>
        <topology evidence="9">Multi-pass membrane protein</topology>
    </subcellularLocation>
</comment>
<dbReference type="GO" id="GO:0051205">
    <property type="term" value="P:protein insertion into membrane"/>
    <property type="evidence" value="ECO:0007669"/>
    <property type="project" value="TreeGrafter"/>
</dbReference>
<keyword evidence="5" id="KW-0653">Protein transport</keyword>
<dbReference type="PANTHER" id="PTHR12428:SF65">
    <property type="entry name" value="CYTOCHROME C OXIDASE ASSEMBLY PROTEIN COX18, MITOCHONDRIAL"/>
    <property type="match status" value="1"/>
</dbReference>
<dbReference type="PANTHER" id="PTHR12428">
    <property type="entry name" value="OXA1"/>
    <property type="match status" value="1"/>
</dbReference>
<dbReference type="GO" id="GO:0032977">
    <property type="term" value="F:membrane insertase activity"/>
    <property type="evidence" value="ECO:0007669"/>
    <property type="project" value="InterPro"/>
</dbReference>
<dbReference type="Proteomes" id="UP000176406">
    <property type="component" value="Unassembled WGS sequence"/>
</dbReference>
<organism evidence="12 13">
    <name type="scientific">Candidatus Nealsonbacteria bacterium RIFCSPLOWO2_01_FULL_41_9</name>
    <dbReference type="NCBI Taxonomy" id="1801671"/>
    <lineage>
        <taxon>Bacteria</taxon>
        <taxon>Candidatus Nealsoniibacteriota</taxon>
    </lineage>
</organism>
<keyword evidence="7 10" id="KW-0472">Membrane</keyword>
<feature type="transmembrane region" description="Helical" evidence="10">
    <location>
        <begin position="112"/>
        <end position="128"/>
    </location>
</feature>
<keyword evidence="2" id="KW-0813">Transport</keyword>
<proteinExistence type="inferred from homology"/>
<feature type="transmembrane region" description="Helical" evidence="10">
    <location>
        <begin position="12"/>
        <end position="33"/>
    </location>
</feature>
<evidence type="ECO:0000256" key="9">
    <source>
        <dbReference type="RuleBase" id="RU003945"/>
    </source>
</evidence>
<evidence type="ECO:0000256" key="2">
    <source>
        <dbReference type="ARBA" id="ARBA00022448"/>
    </source>
</evidence>
<dbReference type="NCBIfam" id="TIGR03592">
    <property type="entry name" value="yidC_oxa1_cterm"/>
    <property type="match status" value="1"/>
</dbReference>
<evidence type="ECO:0000259" key="11">
    <source>
        <dbReference type="Pfam" id="PF02096"/>
    </source>
</evidence>
<keyword evidence="3" id="KW-1003">Cell membrane</keyword>
<comment type="caution">
    <text evidence="12">The sequence shown here is derived from an EMBL/GenBank/DDBJ whole genome shotgun (WGS) entry which is preliminary data.</text>
</comment>
<keyword evidence="6 10" id="KW-1133">Transmembrane helix</keyword>
<evidence type="ECO:0000313" key="13">
    <source>
        <dbReference type="Proteomes" id="UP000176406"/>
    </source>
</evidence>
<sequence length="170" mass="19089">MALYQREKINPFGGFLPLLIQLPILFALYRVFWTGLQVGQMDNLYSFISRPAAIDPTFFGIMNLAEPSIILAVLAGVCQYFQTKTMSPSTSSGQAQKKGDSMGQFSNMMQKQMLYIFPLFTVFILFKLPSAIGVYWVVTSLFSIGQQYLIMKPLTKIKFSSGQEQHGASK</sequence>
<dbReference type="Pfam" id="PF02096">
    <property type="entry name" value="60KD_IMP"/>
    <property type="match status" value="1"/>
</dbReference>
<evidence type="ECO:0000256" key="8">
    <source>
        <dbReference type="ARBA" id="ARBA00023186"/>
    </source>
</evidence>
<evidence type="ECO:0000256" key="3">
    <source>
        <dbReference type="ARBA" id="ARBA00022475"/>
    </source>
</evidence>
<dbReference type="GO" id="GO:0015031">
    <property type="term" value="P:protein transport"/>
    <property type="evidence" value="ECO:0007669"/>
    <property type="project" value="UniProtKB-KW"/>
</dbReference>
<dbReference type="EMBL" id="MHMG01000014">
    <property type="protein sequence ID" value="OGZ23539.1"/>
    <property type="molecule type" value="Genomic_DNA"/>
</dbReference>
<name>A0A1G2ECT2_9BACT</name>
<dbReference type="InterPro" id="IPR001708">
    <property type="entry name" value="YidC/ALB3/OXA1/COX18"/>
</dbReference>
<dbReference type="AlphaFoldDB" id="A0A1G2ECT2"/>
<keyword evidence="8" id="KW-0143">Chaperone</keyword>
<dbReference type="InterPro" id="IPR047196">
    <property type="entry name" value="YidC_ALB_C"/>
</dbReference>
<accession>A0A1G2ECT2</accession>
<evidence type="ECO:0000256" key="10">
    <source>
        <dbReference type="SAM" id="Phobius"/>
    </source>
</evidence>
<dbReference type="InterPro" id="IPR028055">
    <property type="entry name" value="YidC/Oxa/ALB_C"/>
</dbReference>
<feature type="transmembrane region" description="Helical" evidence="10">
    <location>
        <begin position="53"/>
        <end position="77"/>
    </location>
</feature>
<dbReference type="CDD" id="cd20070">
    <property type="entry name" value="5TM_YidC_Alb3"/>
    <property type="match status" value="1"/>
</dbReference>
<dbReference type="GO" id="GO:0005886">
    <property type="term" value="C:plasma membrane"/>
    <property type="evidence" value="ECO:0007669"/>
    <property type="project" value="UniProtKB-SubCell"/>
</dbReference>
<evidence type="ECO:0000256" key="5">
    <source>
        <dbReference type="ARBA" id="ARBA00022927"/>
    </source>
</evidence>
<evidence type="ECO:0000256" key="7">
    <source>
        <dbReference type="ARBA" id="ARBA00023136"/>
    </source>
</evidence>
<protein>
    <recommendedName>
        <fullName evidence="11">Membrane insertase YidC/Oxa/ALB C-terminal domain-containing protein</fullName>
    </recommendedName>
</protein>
<evidence type="ECO:0000256" key="6">
    <source>
        <dbReference type="ARBA" id="ARBA00022989"/>
    </source>
</evidence>